<evidence type="ECO:0000313" key="2">
    <source>
        <dbReference type="EMBL" id="PYH68143.1"/>
    </source>
</evidence>
<reference evidence="2" key="1">
    <citation type="submission" date="2016-12" db="EMBL/GenBank/DDBJ databases">
        <title>The genomes of Aspergillus section Nigri reveals drivers in fungal speciation.</title>
        <authorList>
            <consortium name="DOE Joint Genome Institute"/>
            <person name="Vesth T.C."/>
            <person name="Nybo J."/>
            <person name="Theobald S."/>
            <person name="Brandl J."/>
            <person name="Frisvad J.C."/>
            <person name="Nielsen K.F."/>
            <person name="Lyhne E.K."/>
            <person name="Kogle M.E."/>
            <person name="Kuo A."/>
            <person name="Riley R."/>
            <person name="Clum A."/>
            <person name="Nolan M."/>
            <person name="Lipzen A."/>
            <person name="Salamov A."/>
            <person name="Henrissat B."/>
            <person name="Wiebenga A."/>
            <person name="De Vries R.P."/>
            <person name="Grigoriev I.V."/>
            <person name="Mortensen U.H."/>
            <person name="Andersen M.R."/>
            <person name="Baker S.E."/>
        </authorList>
    </citation>
    <scope>NUCLEOTIDE SEQUENCE [LARGE SCALE GENOMIC DNA]</scope>
    <source>
        <strain evidence="2">CBS 113365</strain>
    </source>
</reference>
<proteinExistence type="predicted"/>
<gene>
    <name evidence="2" type="ORF">BO88DRAFT_405605</name>
</gene>
<feature type="region of interest" description="Disordered" evidence="1">
    <location>
        <begin position="1"/>
        <end position="30"/>
    </location>
</feature>
<organism evidence="2 3">
    <name type="scientific">Aspergillus vadensis (strain CBS 113365 / IMI 142717 / IBT 24658)</name>
    <dbReference type="NCBI Taxonomy" id="1448311"/>
    <lineage>
        <taxon>Eukaryota</taxon>
        <taxon>Fungi</taxon>
        <taxon>Dikarya</taxon>
        <taxon>Ascomycota</taxon>
        <taxon>Pezizomycotina</taxon>
        <taxon>Eurotiomycetes</taxon>
        <taxon>Eurotiomycetidae</taxon>
        <taxon>Eurotiales</taxon>
        <taxon>Aspergillaceae</taxon>
        <taxon>Aspergillus</taxon>
        <taxon>Aspergillus subgen. Circumdati</taxon>
    </lineage>
</organism>
<keyword evidence="3" id="KW-1185">Reference proteome</keyword>
<sequence length="74" mass="7969">MSLWGTTNELLTGKGGGNGKSGDGRDKIHTSVVHPSLSRLTVELELRGMEPEAGRAPSTYLNSSPVKFLPIYQQ</sequence>
<dbReference type="Proteomes" id="UP000248405">
    <property type="component" value="Unassembled WGS sequence"/>
</dbReference>
<dbReference type="RefSeq" id="XP_025561937.1">
    <property type="nucleotide sequence ID" value="XM_025706930.1"/>
</dbReference>
<feature type="compositionally biased region" description="Low complexity" evidence="1">
    <location>
        <begin position="1"/>
        <end position="12"/>
    </location>
</feature>
<evidence type="ECO:0000313" key="3">
    <source>
        <dbReference type="Proteomes" id="UP000248405"/>
    </source>
</evidence>
<accession>A0A319BQW0</accession>
<evidence type="ECO:0000256" key="1">
    <source>
        <dbReference type="SAM" id="MobiDB-lite"/>
    </source>
</evidence>
<dbReference type="GeneID" id="37211522"/>
<dbReference type="EMBL" id="KZ821627">
    <property type="protein sequence ID" value="PYH68143.1"/>
    <property type="molecule type" value="Genomic_DNA"/>
</dbReference>
<name>A0A319BQW0_ASPVC</name>
<protein>
    <submittedName>
        <fullName evidence="2">Uncharacterized protein</fullName>
    </submittedName>
</protein>
<dbReference type="AlphaFoldDB" id="A0A319BQW0"/>